<gene>
    <name evidence="3" type="ORF">GCM10009751_05670</name>
</gene>
<dbReference type="InterPro" id="IPR012495">
    <property type="entry name" value="TadE-like_dom"/>
</dbReference>
<name>A0ABN2N4A8_9MICO</name>
<accession>A0ABN2N4A8</accession>
<feature type="transmembrane region" description="Helical" evidence="1">
    <location>
        <begin position="12"/>
        <end position="33"/>
    </location>
</feature>
<feature type="domain" description="TadE-like" evidence="2">
    <location>
        <begin position="6"/>
        <end position="48"/>
    </location>
</feature>
<keyword evidence="1" id="KW-1133">Transmembrane helix</keyword>
<evidence type="ECO:0000259" key="2">
    <source>
        <dbReference type="Pfam" id="PF07811"/>
    </source>
</evidence>
<sequence length="122" mass="12424">MSGERGSTSIQHIFLLPALFTLMFTFVQGAMYYQGKTIAIAAAEEGARVAAGEDGTIGDGEAAAVVYVGNTTLGLSDTSAVGSTTGDTVTMTVTTHTVSVIPGLDPRVVQTASLPLEQLTAG</sequence>
<keyword evidence="1" id="KW-0812">Transmembrane</keyword>
<keyword evidence="4" id="KW-1185">Reference proteome</keyword>
<dbReference type="Pfam" id="PF07811">
    <property type="entry name" value="TadE"/>
    <property type="match status" value="1"/>
</dbReference>
<dbReference type="Proteomes" id="UP001501094">
    <property type="component" value="Unassembled WGS sequence"/>
</dbReference>
<organism evidence="3 4">
    <name type="scientific">Myceligenerans crystallogenes</name>
    <dbReference type="NCBI Taxonomy" id="316335"/>
    <lineage>
        <taxon>Bacteria</taxon>
        <taxon>Bacillati</taxon>
        <taxon>Actinomycetota</taxon>
        <taxon>Actinomycetes</taxon>
        <taxon>Micrococcales</taxon>
        <taxon>Promicromonosporaceae</taxon>
        <taxon>Myceligenerans</taxon>
    </lineage>
</organism>
<evidence type="ECO:0000256" key="1">
    <source>
        <dbReference type="SAM" id="Phobius"/>
    </source>
</evidence>
<dbReference type="EMBL" id="BAAANL010000001">
    <property type="protein sequence ID" value="GAA1851993.1"/>
    <property type="molecule type" value="Genomic_DNA"/>
</dbReference>
<proteinExistence type="predicted"/>
<reference evidence="3 4" key="1">
    <citation type="journal article" date="2019" name="Int. J. Syst. Evol. Microbiol.">
        <title>The Global Catalogue of Microorganisms (GCM) 10K type strain sequencing project: providing services to taxonomists for standard genome sequencing and annotation.</title>
        <authorList>
            <consortium name="The Broad Institute Genomics Platform"/>
            <consortium name="The Broad Institute Genome Sequencing Center for Infectious Disease"/>
            <person name="Wu L."/>
            <person name="Ma J."/>
        </authorList>
    </citation>
    <scope>NUCLEOTIDE SEQUENCE [LARGE SCALE GENOMIC DNA]</scope>
    <source>
        <strain evidence="3 4">JCM 14326</strain>
    </source>
</reference>
<protein>
    <recommendedName>
        <fullName evidence="2">TadE-like domain-containing protein</fullName>
    </recommendedName>
</protein>
<evidence type="ECO:0000313" key="4">
    <source>
        <dbReference type="Proteomes" id="UP001501094"/>
    </source>
</evidence>
<keyword evidence="1" id="KW-0472">Membrane</keyword>
<comment type="caution">
    <text evidence="3">The sequence shown here is derived from an EMBL/GenBank/DDBJ whole genome shotgun (WGS) entry which is preliminary data.</text>
</comment>
<evidence type="ECO:0000313" key="3">
    <source>
        <dbReference type="EMBL" id="GAA1851993.1"/>
    </source>
</evidence>
<dbReference type="RefSeq" id="WP_344099298.1">
    <property type="nucleotide sequence ID" value="NZ_BAAANL010000001.1"/>
</dbReference>